<comment type="similarity">
    <text evidence="1">Belongs to the PPR family. P subfamily.</text>
</comment>
<feature type="repeat" description="PPR" evidence="3">
    <location>
        <begin position="480"/>
        <end position="514"/>
    </location>
</feature>
<proteinExistence type="inferred from homology"/>
<evidence type="ECO:0000313" key="4">
    <source>
        <dbReference type="EMBL" id="KAF5733085.1"/>
    </source>
</evidence>
<dbReference type="PANTHER" id="PTHR47447:SF28">
    <property type="entry name" value="PENTACOTRIPEPTIDE-REPEAT REGION OF PRORP DOMAIN-CONTAINING PROTEIN"/>
    <property type="match status" value="1"/>
</dbReference>
<feature type="repeat" description="PPR" evidence="3">
    <location>
        <begin position="298"/>
        <end position="332"/>
    </location>
</feature>
<feature type="repeat" description="PPR" evidence="3">
    <location>
        <begin position="620"/>
        <end position="654"/>
    </location>
</feature>
<dbReference type="PROSITE" id="PS51375">
    <property type="entry name" value="PPR"/>
    <property type="match status" value="13"/>
</dbReference>
<evidence type="ECO:0000256" key="1">
    <source>
        <dbReference type="ARBA" id="ARBA00007626"/>
    </source>
</evidence>
<evidence type="ECO:0000313" key="5">
    <source>
        <dbReference type="Proteomes" id="UP000593562"/>
    </source>
</evidence>
<keyword evidence="5" id="KW-1185">Reference proteome</keyword>
<sequence>MIRALSASNQSKFLFLLLRPQNPITNSSSLRLCTTPTSQSPYPGSDDSLITEALQLLQSSQDEWNKTDRLRCLLSSASSPPSVSIQITRRLPSSSLALRFFDYLRESSPSLDTALLSSTFQAVLELASREPDAQTKLPELFNTSKEHNLPLTINAATLLMRCFWSFGMVDESLAVFNELDPFLRNTHVRNVLIGLLLKSGRLHDALHVLDEMLQPEAEWKPDEITADIVFSSLLRRERSRGSMGEEDIVELVLKFGEHGVSPNSVWLTKLIAGLTRNGKIARAWDLLNEMMKMGAKVEVASCNALLTALGRHSEFKKMNGLMEKMKEMDIQPDVVTFGILINHSCKYRRVDEALEVFERMNGGKESDAISVRPDVIIYNTLIDGFCKVGRQQEGLGLVERMRSQTGCAPNTVTYNCLIDGFAKAGEIEKARELFDQMIKEGVLPNVITLNTVVDGMCRHGRISAAVNFFNEMQSFGLKGNATTYTVLINAFCNVNNIDKALELFDQMLTKRCPPDAIVYYTLISGLSQAGRLDDASSIASKAKEAGYGLDVVCYNTLIGGFCRKNDIHRAFEMIKEMEEVGVKPDSVTYNSLISFFSKSGNLRTVHRMLKKMIKDGLVPTVVTYGAIIESYCIKGKVDEAMTVFEDMCSASKVPPNTVIYNILINALCKNNDIEQALFLMDQMKLKRVRPNTTTYNAMFKCLKEKKWLEKAFELMDGMIEQACNPDYITMEILTEWLSAVGETHKLRRFVQGFQVQA</sequence>
<dbReference type="Gene3D" id="1.25.40.10">
    <property type="entry name" value="Tetratricopeptide repeat domain"/>
    <property type="match status" value="7"/>
</dbReference>
<feature type="repeat" description="PPR" evidence="3">
    <location>
        <begin position="585"/>
        <end position="619"/>
    </location>
</feature>
<dbReference type="NCBIfam" id="TIGR00756">
    <property type="entry name" value="PPR"/>
    <property type="match status" value="12"/>
</dbReference>
<evidence type="ECO:0000256" key="3">
    <source>
        <dbReference type="PROSITE-ProRule" id="PRU00708"/>
    </source>
</evidence>
<feature type="repeat" description="PPR" evidence="3">
    <location>
        <begin position="410"/>
        <end position="444"/>
    </location>
</feature>
<feature type="repeat" description="PPR" evidence="3">
    <location>
        <begin position="333"/>
        <end position="363"/>
    </location>
</feature>
<feature type="repeat" description="PPR" evidence="3">
    <location>
        <begin position="263"/>
        <end position="297"/>
    </location>
</feature>
<dbReference type="SUPFAM" id="SSF81901">
    <property type="entry name" value="HCP-like"/>
    <property type="match status" value="1"/>
</dbReference>
<keyword evidence="2" id="KW-0677">Repeat</keyword>
<gene>
    <name evidence="4" type="ORF">HS088_TW17G00621</name>
</gene>
<dbReference type="Pfam" id="PF13041">
    <property type="entry name" value="PPR_2"/>
    <property type="match status" value="5"/>
</dbReference>
<dbReference type="Proteomes" id="UP000593562">
    <property type="component" value="Unassembled WGS sequence"/>
</dbReference>
<feature type="repeat" description="PPR" evidence="3">
    <location>
        <begin position="691"/>
        <end position="725"/>
    </location>
</feature>
<dbReference type="Pfam" id="PF01535">
    <property type="entry name" value="PPR"/>
    <property type="match status" value="2"/>
</dbReference>
<organism evidence="4 5">
    <name type="scientific">Tripterygium wilfordii</name>
    <name type="common">Thunder God vine</name>
    <dbReference type="NCBI Taxonomy" id="458696"/>
    <lineage>
        <taxon>Eukaryota</taxon>
        <taxon>Viridiplantae</taxon>
        <taxon>Streptophyta</taxon>
        <taxon>Embryophyta</taxon>
        <taxon>Tracheophyta</taxon>
        <taxon>Spermatophyta</taxon>
        <taxon>Magnoliopsida</taxon>
        <taxon>eudicotyledons</taxon>
        <taxon>Gunneridae</taxon>
        <taxon>Pentapetalae</taxon>
        <taxon>rosids</taxon>
        <taxon>fabids</taxon>
        <taxon>Celastrales</taxon>
        <taxon>Celastraceae</taxon>
        <taxon>Tripterygium</taxon>
    </lineage>
</organism>
<comment type="caution">
    <text evidence="4">The sequence shown here is derived from an EMBL/GenBank/DDBJ whole genome shotgun (WGS) entry which is preliminary data.</text>
</comment>
<dbReference type="Pfam" id="PF12854">
    <property type="entry name" value="PPR_1"/>
    <property type="match status" value="2"/>
</dbReference>
<dbReference type="InParanoid" id="A0A7J7CGA8"/>
<dbReference type="InterPro" id="IPR002885">
    <property type="entry name" value="PPR_rpt"/>
</dbReference>
<feature type="repeat" description="PPR" evidence="3">
    <location>
        <begin position="656"/>
        <end position="690"/>
    </location>
</feature>
<dbReference type="EMBL" id="JAAARO010000017">
    <property type="protein sequence ID" value="KAF5733085.1"/>
    <property type="molecule type" value="Genomic_DNA"/>
</dbReference>
<feature type="repeat" description="PPR" evidence="3">
    <location>
        <begin position="515"/>
        <end position="549"/>
    </location>
</feature>
<dbReference type="PANTHER" id="PTHR47447">
    <property type="entry name" value="OS03G0856100 PROTEIN"/>
    <property type="match status" value="1"/>
</dbReference>
<protein>
    <submittedName>
        <fullName evidence="4">Pentatricopeptide repeat-containing protein</fullName>
    </submittedName>
</protein>
<accession>A0A7J7CGA8</accession>
<name>A0A7J7CGA8_TRIWF</name>
<evidence type="ECO:0000256" key="2">
    <source>
        <dbReference type="ARBA" id="ARBA00022737"/>
    </source>
</evidence>
<dbReference type="AlphaFoldDB" id="A0A7J7CGA8"/>
<feature type="repeat" description="PPR" evidence="3">
    <location>
        <begin position="374"/>
        <end position="404"/>
    </location>
</feature>
<feature type="repeat" description="PPR" evidence="3">
    <location>
        <begin position="550"/>
        <end position="584"/>
    </location>
</feature>
<reference evidence="4 5" key="1">
    <citation type="journal article" date="2020" name="Nat. Commun.">
        <title>Genome of Tripterygium wilfordii and identification of cytochrome P450 involved in triptolide biosynthesis.</title>
        <authorList>
            <person name="Tu L."/>
            <person name="Su P."/>
            <person name="Zhang Z."/>
            <person name="Gao L."/>
            <person name="Wang J."/>
            <person name="Hu T."/>
            <person name="Zhou J."/>
            <person name="Zhang Y."/>
            <person name="Zhao Y."/>
            <person name="Liu Y."/>
            <person name="Song Y."/>
            <person name="Tong Y."/>
            <person name="Lu Y."/>
            <person name="Yang J."/>
            <person name="Xu C."/>
            <person name="Jia M."/>
            <person name="Peters R.J."/>
            <person name="Huang L."/>
            <person name="Gao W."/>
        </authorList>
    </citation>
    <scope>NUCLEOTIDE SEQUENCE [LARGE SCALE GENOMIC DNA]</scope>
    <source>
        <strain evidence="5">cv. XIE 37</strain>
        <tissue evidence="4">Leaf</tissue>
    </source>
</reference>
<dbReference type="InterPro" id="IPR011990">
    <property type="entry name" value="TPR-like_helical_dom_sf"/>
</dbReference>
<feature type="repeat" description="PPR" evidence="3">
    <location>
        <begin position="445"/>
        <end position="479"/>
    </location>
</feature>